<name>A0A0Q9WV47_DROWI</name>
<proteinExistence type="predicted"/>
<dbReference type="InParanoid" id="A0A0Q9WV47"/>
<dbReference type="Proteomes" id="UP000007798">
    <property type="component" value="Unassembled WGS sequence"/>
</dbReference>
<reference evidence="2 3" key="1">
    <citation type="journal article" date="2007" name="Nature">
        <title>Evolution of genes and genomes on the Drosophila phylogeny.</title>
        <authorList>
            <consortium name="Drosophila 12 Genomes Consortium"/>
            <person name="Clark A.G."/>
            <person name="Eisen M.B."/>
            <person name="Smith D.R."/>
            <person name="Bergman C.M."/>
            <person name="Oliver B."/>
            <person name="Markow T.A."/>
            <person name="Kaufman T.C."/>
            <person name="Kellis M."/>
            <person name="Gelbart W."/>
            <person name="Iyer V.N."/>
            <person name="Pollard D.A."/>
            <person name="Sackton T.B."/>
            <person name="Larracuente A.M."/>
            <person name="Singh N.D."/>
            <person name="Abad J.P."/>
            <person name="Abt D.N."/>
            <person name="Adryan B."/>
            <person name="Aguade M."/>
            <person name="Akashi H."/>
            <person name="Anderson W.W."/>
            <person name="Aquadro C.F."/>
            <person name="Ardell D.H."/>
            <person name="Arguello R."/>
            <person name="Artieri C.G."/>
            <person name="Barbash D.A."/>
            <person name="Barker D."/>
            <person name="Barsanti P."/>
            <person name="Batterham P."/>
            <person name="Batzoglou S."/>
            <person name="Begun D."/>
            <person name="Bhutkar A."/>
            <person name="Blanco E."/>
            <person name="Bosak S.A."/>
            <person name="Bradley R.K."/>
            <person name="Brand A.D."/>
            <person name="Brent M.R."/>
            <person name="Brooks A.N."/>
            <person name="Brown R.H."/>
            <person name="Butlin R.K."/>
            <person name="Caggese C."/>
            <person name="Calvi B.R."/>
            <person name="Bernardo de Carvalho A."/>
            <person name="Caspi A."/>
            <person name="Castrezana S."/>
            <person name="Celniker S.E."/>
            <person name="Chang J.L."/>
            <person name="Chapple C."/>
            <person name="Chatterji S."/>
            <person name="Chinwalla A."/>
            <person name="Civetta A."/>
            <person name="Clifton S.W."/>
            <person name="Comeron J.M."/>
            <person name="Costello J.C."/>
            <person name="Coyne J.A."/>
            <person name="Daub J."/>
            <person name="David R.G."/>
            <person name="Delcher A.L."/>
            <person name="Delehaunty K."/>
            <person name="Do C.B."/>
            <person name="Ebling H."/>
            <person name="Edwards K."/>
            <person name="Eickbush T."/>
            <person name="Evans J.D."/>
            <person name="Filipski A."/>
            <person name="Findeiss S."/>
            <person name="Freyhult E."/>
            <person name="Fulton L."/>
            <person name="Fulton R."/>
            <person name="Garcia A.C."/>
            <person name="Gardiner A."/>
            <person name="Garfield D.A."/>
            <person name="Garvin B.E."/>
            <person name="Gibson G."/>
            <person name="Gilbert D."/>
            <person name="Gnerre S."/>
            <person name="Godfrey J."/>
            <person name="Good R."/>
            <person name="Gotea V."/>
            <person name="Gravely B."/>
            <person name="Greenberg A.J."/>
            <person name="Griffiths-Jones S."/>
            <person name="Gross S."/>
            <person name="Guigo R."/>
            <person name="Gustafson E.A."/>
            <person name="Haerty W."/>
            <person name="Hahn M.W."/>
            <person name="Halligan D.L."/>
            <person name="Halpern A.L."/>
            <person name="Halter G.M."/>
            <person name="Han M.V."/>
            <person name="Heger A."/>
            <person name="Hillier L."/>
            <person name="Hinrichs A.S."/>
            <person name="Holmes I."/>
            <person name="Hoskins R.A."/>
            <person name="Hubisz M.J."/>
            <person name="Hultmark D."/>
            <person name="Huntley M.A."/>
            <person name="Jaffe D.B."/>
            <person name="Jagadeeshan S."/>
            <person name="Jeck W.R."/>
            <person name="Johnson J."/>
            <person name="Jones C.D."/>
            <person name="Jordan W.C."/>
            <person name="Karpen G.H."/>
            <person name="Kataoka E."/>
            <person name="Keightley P.D."/>
            <person name="Kheradpour P."/>
            <person name="Kirkness E.F."/>
            <person name="Koerich L.B."/>
            <person name="Kristiansen K."/>
            <person name="Kudrna D."/>
            <person name="Kulathinal R.J."/>
            <person name="Kumar S."/>
            <person name="Kwok R."/>
            <person name="Lander E."/>
            <person name="Langley C.H."/>
            <person name="Lapoint R."/>
            <person name="Lazzaro B.P."/>
            <person name="Lee S.J."/>
            <person name="Levesque L."/>
            <person name="Li R."/>
            <person name="Lin C.F."/>
            <person name="Lin M.F."/>
            <person name="Lindblad-Toh K."/>
            <person name="Llopart A."/>
            <person name="Long M."/>
            <person name="Low L."/>
            <person name="Lozovsky E."/>
            <person name="Lu J."/>
            <person name="Luo M."/>
            <person name="Machado C.A."/>
            <person name="Makalowski W."/>
            <person name="Marzo M."/>
            <person name="Matsuda M."/>
            <person name="Matzkin L."/>
            <person name="McAllister B."/>
            <person name="McBride C.S."/>
            <person name="McKernan B."/>
            <person name="McKernan K."/>
            <person name="Mendez-Lago M."/>
            <person name="Minx P."/>
            <person name="Mollenhauer M.U."/>
            <person name="Montooth K."/>
            <person name="Mount S.M."/>
            <person name="Mu X."/>
            <person name="Myers E."/>
            <person name="Negre B."/>
            <person name="Newfeld S."/>
            <person name="Nielsen R."/>
            <person name="Noor M.A."/>
            <person name="O'Grady P."/>
            <person name="Pachter L."/>
            <person name="Papaceit M."/>
            <person name="Parisi M.J."/>
            <person name="Parisi M."/>
            <person name="Parts L."/>
            <person name="Pedersen J.S."/>
            <person name="Pesole G."/>
            <person name="Phillippy A.M."/>
            <person name="Ponting C.P."/>
            <person name="Pop M."/>
            <person name="Porcelli D."/>
            <person name="Powell J.R."/>
            <person name="Prohaska S."/>
            <person name="Pruitt K."/>
            <person name="Puig M."/>
            <person name="Quesneville H."/>
            <person name="Ram K.R."/>
            <person name="Rand D."/>
            <person name="Rasmussen M.D."/>
            <person name="Reed L.K."/>
            <person name="Reenan R."/>
            <person name="Reily A."/>
            <person name="Remington K.A."/>
            <person name="Rieger T.T."/>
            <person name="Ritchie M.G."/>
            <person name="Robin C."/>
            <person name="Rogers Y.H."/>
            <person name="Rohde C."/>
            <person name="Rozas J."/>
            <person name="Rubenfield M.J."/>
            <person name="Ruiz A."/>
            <person name="Russo S."/>
            <person name="Salzberg S.L."/>
            <person name="Sanchez-Gracia A."/>
            <person name="Saranga D.J."/>
            <person name="Sato H."/>
            <person name="Schaeffer S.W."/>
            <person name="Schatz M.C."/>
            <person name="Schlenke T."/>
            <person name="Schwartz R."/>
            <person name="Segarra C."/>
            <person name="Singh R.S."/>
            <person name="Sirot L."/>
            <person name="Sirota M."/>
            <person name="Sisneros N.B."/>
            <person name="Smith C.D."/>
            <person name="Smith T.F."/>
            <person name="Spieth J."/>
            <person name="Stage D.E."/>
            <person name="Stark A."/>
            <person name="Stephan W."/>
            <person name="Strausberg R.L."/>
            <person name="Strempel S."/>
            <person name="Sturgill D."/>
            <person name="Sutton G."/>
            <person name="Sutton G.G."/>
            <person name="Tao W."/>
            <person name="Teichmann S."/>
            <person name="Tobari Y.N."/>
            <person name="Tomimura Y."/>
            <person name="Tsolas J.M."/>
            <person name="Valente V.L."/>
            <person name="Venter E."/>
            <person name="Venter J.C."/>
            <person name="Vicario S."/>
            <person name="Vieira F.G."/>
            <person name="Vilella A.J."/>
            <person name="Villasante A."/>
            <person name="Walenz B."/>
            <person name="Wang J."/>
            <person name="Wasserman M."/>
            <person name="Watts T."/>
            <person name="Wilson D."/>
            <person name="Wilson R.K."/>
            <person name="Wing R.A."/>
            <person name="Wolfner M.F."/>
            <person name="Wong A."/>
            <person name="Wong G.K."/>
            <person name="Wu C.I."/>
            <person name="Wu G."/>
            <person name="Yamamoto D."/>
            <person name="Yang H.P."/>
            <person name="Yang S.P."/>
            <person name="Yorke J.A."/>
            <person name="Yoshida K."/>
            <person name="Zdobnov E."/>
            <person name="Zhang P."/>
            <person name="Zhang Y."/>
            <person name="Zimin A.V."/>
            <person name="Baldwin J."/>
            <person name="Abdouelleil A."/>
            <person name="Abdulkadir J."/>
            <person name="Abebe A."/>
            <person name="Abera B."/>
            <person name="Abreu J."/>
            <person name="Acer S.C."/>
            <person name="Aftuck L."/>
            <person name="Alexander A."/>
            <person name="An P."/>
            <person name="Anderson E."/>
            <person name="Anderson S."/>
            <person name="Arachi H."/>
            <person name="Azer M."/>
            <person name="Bachantsang P."/>
            <person name="Barry A."/>
            <person name="Bayul T."/>
            <person name="Berlin A."/>
            <person name="Bessette D."/>
            <person name="Bloom T."/>
            <person name="Blye J."/>
            <person name="Boguslavskiy L."/>
            <person name="Bonnet C."/>
            <person name="Boukhgalter B."/>
            <person name="Bourzgui I."/>
            <person name="Brown A."/>
            <person name="Cahill P."/>
            <person name="Channer S."/>
            <person name="Cheshatsang Y."/>
            <person name="Chuda L."/>
            <person name="Citroen M."/>
            <person name="Collymore A."/>
            <person name="Cooke P."/>
            <person name="Costello M."/>
            <person name="D'Aco K."/>
            <person name="Daza R."/>
            <person name="De Haan G."/>
            <person name="DeGray S."/>
            <person name="DeMaso C."/>
            <person name="Dhargay N."/>
            <person name="Dooley K."/>
            <person name="Dooley E."/>
            <person name="Doricent M."/>
            <person name="Dorje P."/>
            <person name="Dorjee K."/>
            <person name="Dupes A."/>
            <person name="Elong R."/>
            <person name="Falk J."/>
            <person name="Farina A."/>
            <person name="Faro S."/>
            <person name="Ferguson D."/>
            <person name="Fisher S."/>
            <person name="Foley C.D."/>
            <person name="Franke A."/>
            <person name="Friedrich D."/>
            <person name="Gadbois L."/>
            <person name="Gearin G."/>
            <person name="Gearin C.R."/>
            <person name="Giannoukos G."/>
            <person name="Goode T."/>
            <person name="Graham J."/>
            <person name="Grandbois E."/>
            <person name="Grewal S."/>
            <person name="Gyaltsen K."/>
            <person name="Hafez N."/>
            <person name="Hagos B."/>
            <person name="Hall J."/>
            <person name="Henson C."/>
            <person name="Hollinger A."/>
            <person name="Honan T."/>
            <person name="Huard M.D."/>
            <person name="Hughes L."/>
            <person name="Hurhula B."/>
            <person name="Husby M.E."/>
            <person name="Kamat A."/>
            <person name="Kanga B."/>
            <person name="Kashin S."/>
            <person name="Khazanovich D."/>
            <person name="Kisner P."/>
            <person name="Lance K."/>
            <person name="Lara M."/>
            <person name="Lee W."/>
            <person name="Lennon N."/>
            <person name="Letendre F."/>
            <person name="LeVine R."/>
            <person name="Lipovsky A."/>
            <person name="Liu X."/>
            <person name="Liu J."/>
            <person name="Liu S."/>
            <person name="Lokyitsang T."/>
            <person name="Lokyitsang Y."/>
            <person name="Lubonja R."/>
            <person name="Lui A."/>
            <person name="MacDonald P."/>
            <person name="Magnisalis V."/>
            <person name="Maru K."/>
            <person name="Matthews C."/>
            <person name="McCusker W."/>
            <person name="McDonough S."/>
            <person name="Mehta T."/>
            <person name="Meldrim J."/>
            <person name="Meneus L."/>
            <person name="Mihai O."/>
            <person name="Mihalev A."/>
            <person name="Mihova T."/>
            <person name="Mittelman R."/>
            <person name="Mlenga V."/>
            <person name="Montmayeur A."/>
            <person name="Mulrain L."/>
            <person name="Navidi A."/>
            <person name="Naylor J."/>
            <person name="Negash T."/>
            <person name="Nguyen T."/>
            <person name="Nguyen N."/>
            <person name="Nicol R."/>
            <person name="Norbu C."/>
            <person name="Norbu N."/>
            <person name="Novod N."/>
            <person name="O'Neill B."/>
            <person name="Osman S."/>
            <person name="Markiewicz E."/>
            <person name="Oyono O.L."/>
            <person name="Patti C."/>
            <person name="Phunkhang P."/>
            <person name="Pierre F."/>
            <person name="Priest M."/>
            <person name="Raghuraman S."/>
            <person name="Rege F."/>
            <person name="Reyes R."/>
            <person name="Rise C."/>
            <person name="Rogov P."/>
            <person name="Ross K."/>
            <person name="Ryan E."/>
            <person name="Settipalli S."/>
            <person name="Shea T."/>
            <person name="Sherpa N."/>
            <person name="Shi L."/>
            <person name="Shih D."/>
            <person name="Sparrow T."/>
            <person name="Spaulding J."/>
            <person name="Stalker J."/>
            <person name="Stange-Thomann N."/>
            <person name="Stavropoulos S."/>
            <person name="Stone C."/>
            <person name="Strader C."/>
            <person name="Tesfaye S."/>
            <person name="Thomson T."/>
            <person name="Thoulutsang Y."/>
            <person name="Thoulutsang D."/>
            <person name="Topham K."/>
            <person name="Topping I."/>
            <person name="Tsamla T."/>
            <person name="Vassiliev H."/>
            <person name="Vo A."/>
            <person name="Wangchuk T."/>
            <person name="Wangdi T."/>
            <person name="Weiand M."/>
            <person name="Wilkinson J."/>
            <person name="Wilson A."/>
            <person name="Yadav S."/>
            <person name="Young G."/>
            <person name="Yu Q."/>
            <person name="Zembek L."/>
            <person name="Zhong D."/>
            <person name="Zimmer A."/>
            <person name="Zwirko Z."/>
            <person name="Jaffe D.B."/>
            <person name="Alvarez P."/>
            <person name="Brockman W."/>
            <person name="Butler J."/>
            <person name="Chin C."/>
            <person name="Gnerre S."/>
            <person name="Grabherr M."/>
            <person name="Kleber M."/>
            <person name="Mauceli E."/>
            <person name="MacCallum I."/>
        </authorList>
    </citation>
    <scope>NUCLEOTIDE SEQUENCE [LARGE SCALE GENOMIC DNA]</scope>
    <source>
        <strain evidence="3">Tucson 14030-0811.24</strain>
    </source>
</reference>
<keyword evidence="3" id="KW-1185">Reference proteome</keyword>
<feature type="region of interest" description="Disordered" evidence="1">
    <location>
        <begin position="73"/>
        <end position="107"/>
    </location>
</feature>
<dbReference type="FunCoup" id="A0A0Q9WV47">
    <property type="interactions" value="1"/>
</dbReference>
<dbReference type="EMBL" id="CH964272">
    <property type="protein sequence ID" value="KRG00016.1"/>
    <property type="molecule type" value="Genomic_DNA"/>
</dbReference>
<dbReference type="AlphaFoldDB" id="A0A0Q9WV47"/>
<dbReference type="OrthoDB" id="7872408at2759"/>
<gene>
    <name evidence="2" type="primary">Dwil\GK13181</name>
    <name evidence="2" type="ORF">Dwil_GK13181</name>
</gene>
<evidence type="ECO:0000313" key="2">
    <source>
        <dbReference type="EMBL" id="KRG00016.1"/>
    </source>
</evidence>
<organism evidence="2 3">
    <name type="scientific">Drosophila willistoni</name>
    <name type="common">Fruit fly</name>
    <dbReference type="NCBI Taxonomy" id="7260"/>
    <lineage>
        <taxon>Eukaryota</taxon>
        <taxon>Metazoa</taxon>
        <taxon>Ecdysozoa</taxon>
        <taxon>Arthropoda</taxon>
        <taxon>Hexapoda</taxon>
        <taxon>Insecta</taxon>
        <taxon>Pterygota</taxon>
        <taxon>Neoptera</taxon>
        <taxon>Endopterygota</taxon>
        <taxon>Diptera</taxon>
        <taxon>Brachycera</taxon>
        <taxon>Muscomorpha</taxon>
        <taxon>Ephydroidea</taxon>
        <taxon>Drosophilidae</taxon>
        <taxon>Drosophila</taxon>
        <taxon>Sophophora</taxon>
    </lineage>
</organism>
<feature type="compositionally biased region" description="Low complexity" evidence="1">
    <location>
        <begin position="73"/>
        <end position="101"/>
    </location>
</feature>
<sequence length="107" mass="10613">MGQLGSHAQPVEDQAARSKRYDWFSSLFGDFYDDSGSEEYLICRNCTVVVNSQTTAPIAATTAAPAATTVGPAAASAAPPMGTTAATPATSPAAGAPATPAAAPPGN</sequence>
<evidence type="ECO:0000256" key="1">
    <source>
        <dbReference type="SAM" id="MobiDB-lite"/>
    </source>
</evidence>
<accession>A0A0Q9WV47</accession>
<evidence type="ECO:0000313" key="3">
    <source>
        <dbReference type="Proteomes" id="UP000007798"/>
    </source>
</evidence>
<protein>
    <submittedName>
        <fullName evidence="2">Uncharacterized protein</fullName>
    </submittedName>
</protein>